<dbReference type="AlphaFoldDB" id="A0A8J3LMS3"/>
<name>A0A8J3LMS3_9ACTN</name>
<protein>
    <submittedName>
        <fullName evidence="1">Uncharacterized protein</fullName>
    </submittedName>
</protein>
<evidence type="ECO:0000313" key="2">
    <source>
        <dbReference type="Proteomes" id="UP000660339"/>
    </source>
</evidence>
<comment type="caution">
    <text evidence="1">The sequence shown here is derived from an EMBL/GenBank/DDBJ whole genome shotgun (WGS) entry which is preliminary data.</text>
</comment>
<sequence length="99" mass="11145">MNHQQVIGYLIAGHINHAFFALEDDDIKGCCTTCCGPCAALAYFRNNARQEADVAVFSIMSGPTERYDWQNPITFEIDWDQVGQCWANPCANAEFHDEL</sequence>
<proteinExistence type="predicted"/>
<dbReference type="Proteomes" id="UP000660339">
    <property type="component" value="Unassembled WGS sequence"/>
</dbReference>
<dbReference type="EMBL" id="BONJ01000020">
    <property type="protein sequence ID" value="GIG15510.1"/>
    <property type="molecule type" value="Genomic_DNA"/>
</dbReference>
<dbReference type="RefSeq" id="WP_166379914.1">
    <property type="nucleotide sequence ID" value="NZ_BAAATT010000005.1"/>
</dbReference>
<accession>A0A8J3LMS3</accession>
<reference evidence="1" key="1">
    <citation type="submission" date="2021-01" db="EMBL/GenBank/DDBJ databases">
        <title>Whole genome shotgun sequence of Catellatospora methionotrophica NBRC 14553.</title>
        <authorList>
            <person name="Komaki H."/>
            <person name="Tamura T."/>
        </authorList>
    </citation>
    <scope>NUCLEOTIDE SEQUENCE</scope>
    <source>
        <strain evidence="1">NBRC 14553</strain>
    </source>
</reference>
<keyword evidence="2" id="KW-1185">Reference proteome</keyword>
<gene>
    <name evidence="1" type="ORF">Cme02nite_38420</name>
</gene>
<evidence type="ECO:0000313" key="1">
    <source>
        <dbReference type="EMBL" id="GIG15510.1"/>
    </source>
</evidence>
<organism evidence="1 2">
    <name type="scientific">Catellatospora methionotrophica</name>
    <dbReference type="NCBI Taxonomy" id="121620"/>
    <lineage>
        <taxon>Bacteria</taxon>
        <taxon>Bacillati</taxon>
        <taxon>Actinomycetota</taxon>
        <taxon>Actinomycetes</taxon>
        <taxon>Micromonosporales</taxon>
        <taxon>Micromonosporaceae</taxon>
        <taxon>Catellatospora</taxon>
    </lineage>
</organism>